<evidence type="ECO:0000256" key="1">
    <source>
        <dbReference type="ARBA" id="ARBA00005417"/>
    </source>
</evidence>
<dbReference type="Proteomes" id="UP000184080">
    <property type="component" value="Unassembled WGS sequence"/>
</dbReference>
<dbReference type="GO" id="GO:0005524">
    <property type="term" value="F:ATP binding"/>
    <property type="evidence" value="ECO:0007669"/>
    <property type="project" value="UniProtKB-KW"/>
</dbReference>
<evidence type="ECO:0000259" key="5">
    <source>
        <dbReference type="PROSITE" id="PS50893"/>
    </source>
</evidence>
<sequence length="304" mass="34779">MVSKLITVDNITKKFGTKTAIKDISFQVEAGEVLAIVGHNGAGKTTLVNCLVDIYKPNQGNIDYLFDKKSMYDHIGVQMQHNYFEDKARVIDLCKLYKELTNSDVDLKALLKDFGLENEMKTYVKYLSGGNRQRLAIMLTLIHQPDIIFLDELTTGLDPIARRRVWEMLVKVNKDKETTIVLTSHFLEEIEYLADRIIILDQGEMKYLGTVTNAIDKYSNGDKIIEFQLKDNRASFKLSKYSVLELTDERYQIRTKDEEKVLIDLLSNVGIKNLVLKSPTLEDVFLKIAGYSLDKEGKICYEEA</sequence>
<dbReference type="SMART" id="SM00382">
    <property type="entry name" value="AAA"/>
    <property type="match status" value="1"/>
</dbReference>
<dbReference type="GO" id="GO:0016887">
    <property type="term" value="F:ATP hydrolysis activity"/>
    <property type="evidence" value="ECO:0007669"/>
    <property type="project" value="InterPro"/>
</dbReference>
<dbReference type="PANTHER" id="PTHR42711:SF5">
    <property type="entry name" value="ABC TRANSPORTER ATP-BINDING PROTEIN NATA"/>
    <property type="match status" value="1"/>
</dbReference>
<evidence type="ECO:0000313" key="6">
    <source>
        <dbReference type="EMBL" id="SHK00493.1"/>
    </source>
</evidence>
<accession>A0A1M6NXR9</accession>
<evidence type="ECO:0000256" key="4">
    <source>
        <dbReference type="ARBA" id="ARBA00022840"/>
    </source>
</evidence>
<evidence type="ECO:0000256" key="3">
    <source>
        <dbReference type="ARBA" id="ARBA00022741"/>
    </source>
</evidence>
<proteinExistence type="inferred from homology"/>
<dbReference type="InterPro" id="IPR027417">
    <property type="entry name" value="P-loop_NTPase"/>
</dbReference>
<dbReference type="Gene3D" id="3.40.50.300">
    <property type="entry name" value="P-loop containing nucleotide triphosphate hydrolases"/>
    <property type="match status" value="1"/>
</dbReference>
<organism evidence="6 7">
    <name type="scientific">Clostridium amylolyticum</name>
    <dbReference type="NCBI Taxonomy" id="1121298"/>
    <lineage>
        <taxon>Bacteria</taxon>
        <taxon>Bacillati</taxon>
        <taxon>Bacillota</taxon>
        <taxon>Clostridia</taxon>
        <taxon>Eubacteriales</taxon>
        <taxon>Clostridiaceae</taxon>
        <taxon>Clostridium</taxon>
    </lineage>
</organism>
<evidence type="ECO:0000313" key="7">
    <source>
        <dbReference type="Proteomes" id="UP000184080"/>
    </source>
</evidence>
<dbReference type="EMBL" id="FQZO01000013">
    <property type="protein sequence ID" value="SHK00493.1"/>
    <property type="molecule type" value="Genomic_DNA"/>
</dbReference>
<dbReference type="STRING" id="1121298.SAMN05444401_0347"/>
<dbReference type="InterPro" id="IPR003439">
    <property type="entry name" value="ABC_transporter-like_ATP-bd"/>
</dbReference>
<gene>
    <name evidence="6" type="ORF">SAMN05444401_0347</name>
</gene>
<dbReference type="CDD" id="cd03230">
    <property type="entry name" value="ABC_DR_subfamily_A"/>
    <property type="match status" value="1"/>
</dbReference>
<reference evidence="6 7" key="1">
    <citation type="submission" date="2016-11" db="EMBL/GenBank/DDBJ databases">
        <authorList>
            <person name="Jaros S."/>
            <person name="Januszkiewicz K."/>
            <person name="Wedrychowicz H."/>
        </authorList>
    </citation>
    <scope>NUCLEOTIDE SEQUENCE [LARGE SCALE GENOMIC DNA]</scope>
    <source>
        <strain evidence="6 7">DSM 21864</strain>
    </source>
</reference>
<dbReference type="AlphaFoldDB" id="A0A1M6NXR9"/>
<keyword evidence="7" id="KW-1185">Reference proteome</keyword>
<evidence type="ECO:0000256" key="2">
    <source>
        <dbReference type="ARBA" id="ARBA00022448"/>
    </source>
</evidence>
<name>A0A1M6NXR9_9CLOT</name>
<dbReference type="InterPro" id="IPR050763">
    <property type="entry name" value="ABC_transporter_ATP-binding"/>
</dbReference>
<dbReference type="Pfam" id="PF00005">
    <property type="entry name" value="ABC_tran"/>
    <property type="match status" value="1"/>
</dbReference>
<dbReference type="InterPro" id="IPR003593">
    <property type="entry name" value="AAA+_ATPase"/>
</dbReference>
<dbReference type="PANTHER" id="PTHR42711">
    <property type="entry name" value="ABC TRANSPORTER ATP-BINDING PROTEIN"/>
    <property type="match status" value="1"/>
</dbReference>
<keyword evidence="4 6" id="KW-0067">ATP-binding</keyword>
<feature type="domain" description="ABC transporter" evidence="5">
    <location>
        <begin position="6"/>
        <end position="227"/>
    </location>
</feature>
<protein>
    <submittedName>
        <fullName evidence="6">ABC-2 type transport system ATP-binding protein</fullName>
    </submittedName>
</protein>
<dbReference type="SUPFAM" id="SSF52540">
    <property type="entry name" value="P-loop containing nucleoside triphosphate hydrolases"/>
    <property type="match status" value="1"/>
</dbReference>
<dbReference type="OrthoDB" id="9804819at2"/>
<keyword evidence="3" id="KW-0547">Nucleotide-binding</keyword>
<keyword evidence="2" id="KW-0813">Transport</keyword>
<comment type="similarity">
    <text evidence="1">Belongs to the ABC transporter superfamily.</text>
</comment>
<dbReference type="PROSITE" id="PS50893">
    <property type="entry name" value="ABC_TRANSPORTER_2"/>
    <property type="match status" value="1"/>
</dbReference>